<dbReference type="InterPro" id="IPR050902">
    <property type="entry name" value="ABC_Transporter_SBP"/>
</dbReference>
<dbReference type="PANTHER" id="PTHR30535">
    <property type="entry name" value="VITAMIN B12-BINDING PROTEIN"/>
    <property type="match status" value="1"/>
</dbReference>
<dbReference type="Proteomes" id="UP000220246">
    <property type="component" value="Unassembled WGS sequence"/>
</dbReference>
<evidence type="ECO:0000259" key="1">
    <source>
        <dbReference type="PROSITE" id="PS50983"/>
    </source>
</evidence>
<reference evidence="3" key="1">
    <citation type="submission" date="2017-09" db="EMBL/GenBank/DDBJ databases">
        <title>FDA dAtabase for Regulatory Grade micrObial Sequences (FDA-ARGOS): Supporting development and validation of Infectious Disease Dx tests.</title>
        <authorList>
            <person name="Minogue T."/>
            <person name="Wolcott M."/>
            <person name="Wasieloski L."/>
            <person name="Aguilar W."/>
            <person name="Moore D."/>
            <person name="Tallon L."/>
            <person name="Sadzewicz L."/>
            <person name="Ott S."/>
            <person name="Zhao X."/>
            <person name="Nagaraj S."/>
            <person name="Vavikolanu K."/>
            <person name="Aluvathingal J."/>
            <person name="Nadendla S."/>
            <person name="Sichtig H."/>
        </authorList>
    </citation>
    <scope>NUCLEOTIDE SEQUENCE [LARGE SCALE GENOMIC DNA]</scope>
    <source>
        <strain evidence="3">FDAARGOS_394</strain>
    </source>
</reference>
<sequence>MHRPASPLPEAPQDALSGAVPDALPGALSRRAVLRRWGVAAAGGALLPGLAVPTVLAGPAGPAGAAEQAMQAASGIHLKDALGRAVWLPRPPRRIVTIFSSNTELVASLGLVDRIVGVEDFTRYPAEVLGLPKVGGRLGFSVDAVVAQRPDLVIVTPARQAATQLVAPMERIGVPIMVLLSRTLQEVLDNIRLVSQACGEPERGAALAQALHARLQAVDATVAGRPHLRALMVTGRAGNGMLLLARPGTYTGEAMVRAGCQHALPALGVLAQVSPEAVLAADPDVLLFAGNQAGLDDLLHQPGWRDMRALRQRHCWTVSRSEFLIPGPRTFDGIESLARQLHPI</sequence>
<dbReference type="InterPro" id="IPR002491">
    <property type="entry name" value="ABC_transptr_periplasmic_BD"/>
</dbReference>
<dbReference type="AlphaFoldDB" id="A0A2A7UX80"/>
<dbReference type="OrthoDB" id="6495095at2"/>
<comment type="caution">
    <text evidence="2">The sequence shown here is derived from an EMBL/GenBank/DDBJ whole genome shotgun (WGS) entry which is preliminary data.</text>
</comment>
<protein>
    <submittedName>
        <fullName evidence="2">ABC transporter substrate-binding protein</fullName>
    </submittedName>
</protein>
<dbReference type="PROSITE" id="PS50983">
    <property type="entry name" value="FE_B12_PBP"/>
    <property type="match status" value="1"/>
</dbReference>
<evidence type="ECO:0000313" key="3">
    <source>
        <dbReference type="Proteomes" id="UP000220246"/>
    </source>
</evidence>
<evidence type="ECO:0000313" key="2">
    <source>
        <dbReference type="EMBL" id="PEH89902.1"/>
    </source>
</evidence>
<organism evidence="2 3">
    <name type="scientific">Comamonas terrigena</name>
    <dbReference type="NCBI Taxonomy" id="32013"/>
    <lineage>
        <taxon>Bacteria</taxon>
        <taxon>Pseudomonadati</taxon>
        <taxon>Pseudomonadota</taxon>
        <taxon>Betaproteobacteria</taxon>
        <taxon>Burkholderiales</taxon>
        <taxon>Comamonadaceae</taxon>
        <taxon>Comamonas</taxon>
    </lineage>
</organism>
<proteinExistence type="predicted"/>
<accession>A0A2A7UX80</accession>
<dbReference type="Gene3D" id="3.40.50.1980">
    <property type="entry name" value="Nitrogenase molybdenum iron protein domain"/>
    <property type="match status" value="2"/>
</dbReference>
<dbReference type="PROSITE" id="PS51318">
    <property type="entry name" value="TAT"/>
    <property type="match status" value="1"/>
</dbReference>
<dbReference type="PANTHER" id="PTHR30535:SF34">
    <property type="entry name" value="MOLYBDATE-BINDING PROTEIN MOLA"/>
    <property type="match status" value="1"/>
</dbReference>
<dbReference type="EMBL" id="PDEA01000001">
    <property type="protein sequence ID" value="PEH89902.1"/>
    <property type="molecule type" value="Genomic_DNA"/>
</dbReference>
<name>A0A2A7UX80_COMTR</name>
<feature type="domain" description="Fe/B12 periplasmic-binding" evidence="1">
    <location>
        <begin position="94"/>
        <end position="344"/>
    </location>
</feature>
<dbReference type="Pfam" id="PF01497">
    <property type="entry name" value="Peripla_BP_2"/>
    <property type="match status" value="1"/>
</dbReference>
<dbReference type="SUPFAM" id="SSF53807">
    <property type="entry name" value="Helical backbone' metal receptor"/>
    <property type="match status" value="1"/>
</dbReference>
<gene>
    <name evidence="2" type="ORF">CRM82_15960</name>
</gene>
<dbReference type="InterPro" id="IPR006311">
    <property type="entry name" value="TAT_signal"/>
</dbReference>
<dbReference type="STRING" id="1219032.GCA_001515545_00556"/>
<keyword evidence="3" id="KW-1185">Reference proteome</keyword>